<dbReference type="PATRIC" id="fig|520709.3.peg.223"/>
<dbReference type="Gene3D" id="3.40.50.300">
    <property type="entry name" value="P-loop containing nucleotide triphosphate hydrolases"/>
    <property type="match status" value="1"/>
</dbReference>
<proteinExistence type="predicted"/>
<comment type="caution">
    <text evidence="2">The sequence shown here is derived from an EMBL/GenBank/DDBJ whole genome shotgun (WGS) entry which is preliminary data.</text>
</comment>
<accession>N8SFA0</accession>
<evidence type="ECO:0000313" key="2">
    <source>
        <dbReference type="EMBL" id="ENU45027.1"/>
    </source>
</evidence>
<feature type="domain" description="KAP NTPase" evidence="1">
    <location>
        <begin position="25"/>
        <end position="350"/>
    </location>
</feature>
<evidence type="ECO:0000259" key="1">
    <source>
        <dbReference type="Pfam" id="PF07693"/>
    </source>
</evidence>
<protein>
    <recommendedName>
        <fullName evidence="1">KAP NTPase domain-containing protein</fullName>
    </recommendedName>
</protein>
<dbReference type="InterPro" id="IPR027417">
    <property type="entry name" value="P-loop_NTPase"/>
</dbReference>
<dbReference type="OrthoDB" id="88903at2"/>
<dbReference type="RefSeq" id="WP_004705029.1">
    <property type="nucleotide sequence ID" value="NZ_KB851203.1"/>
</dbReference>
<evidence type="ECO:0000313" key="3">
    <source>
        <dbReference type="Proteomes" id="UP000013065"/>
    </source>
</evidence>
<dbReference type="InterPro" id="IPR052754">
    <property type="entry name" value="NTPase_KAP_P-loop"/>
</dbReference>
<dbReference type="SUPFAM" id="SSF52540">
    <property type="entry name" value="P-loop containing nucleoside triphosphate hydrolases"/>
    <property type="match status" value="1"/>
</dbReference>
<dbReference type="InterPro" id="IPR011646">
    <property type="entry name" value="KAP_P-loop"/>
</dbReference>
<dbReference type="EMBL" id="APOO01000002">
    <property type="protein sequence ID" value="ENU45027.1"/>
    <property type="molecule type" value="Genomic_DNA"/>
</dbReference>
<sequence length="754" mass="87153">MNNIDKFNFSADRPIHKIDEDLLGRAKFSENLAEAISNWNGKDSLVVALYGDWGAGKSSVKNMALTYIKDKSSKPIVIEFSPWEWAAQEKITKAFFNEISKSIGKESSSEKNKKLADSFKKYGNYLAASEVILTSTSNSLPFIVSAIAGIGFFSAFLNDTKIITLITTGFVAISPFLKWGVENLKRLAGYFDEKAKDSEKSLTEIRSELKVELQELENPILIVMDDLDRLTSSELRMIFQLIKANTEFPNVTFLLLFQRNIVEQRLTDATQSGKDYLEKIIQVPFNIPQVSQEQVHEVLFDRLNKILQLDKNSNLQFDQDRWTQLYHAGLKNYFKNLRNVYRYTSTLAFHFSLLKGRTVFEANPVDLIAVECLRVFEPEVYNELSISKHAFTQFQSVGSSRENNKEAFKITINSVISKTSEINREGVEKILNELFPTIHWITGNSYYEYSSYNNWFSEGRICHKKNFENYFQLSLSENDITKSDLVDFIGLTANENLMKSKILELNASHKLKEFLSQFESYENQVVEDSAIPYISTLIDVGDLVNDDDTSFFDIFGAQSFIYRLIYNFLSRIDNIEKRGEIILECFKKSNEFVMIAKLLVSEQTKRNENKEILLDDFHYISIKELFVKKLKVFAFSNKESLLENKALLTLLYRWKEWGEVQDINNWIDLISTNFQDLLKFLSQCIQYSTSFDGKVSKKHYYIKVGNINDFYDVKKIEQIINSADKSKLSTEEIYTIKLFNEGIVKFSNGNEDNW</sequence>
<dbReference type="AlphaFoldDB" id="N8SFA0"/>
<name>N8SFA0_9GAMM</name>
<organism evidence="2 3">
    <name type="scientific">Acinetobacter seifertii</name>
    <dbReference type="NCBI Taxonomy" id="1530123"/>
    <lineage>
        <taxon>Bacteria</taxon>
        <taxon>Pseudomonadati</taxon>
        <taxon>Pseudomonadota</taxon>
        <taxon>Gammaproteobacteria</taxon>
        <taxon>Moraxellales</taxon>
        <taxon>Moraxellaceae</taxon>
        <taxon>Acinetobacter</taxon>
        <taxon>Acinetobacter calcoaceticus/baumannii complex</taxon>
    </lineage>
</organism>
<dbReference type="PANTHER" id="PTHR22674:SF6">
    <property type="entry name" value="NTPASE KAP FAMILY P-LOOP DOMAIN-CONTAINING PROTEIN 1"/>
    <property type="match status" value="1"/>
</dbReference>
<dbReference type="Pfam" id="PF07693">
    <property type="entry name" value="KAP_NTPase"/>
    <property type="match status" value="1"/>
</dbReference>
<gene>
    <name evidence="2" type="ORF">F985_00223</name>
</gene>
<dbReference type="Proteomes" id="UP000013065">
    <property type="component" value="Unassembled WGS sequence"/>
</dbReference>
<reference evidence="2 3" key="2">
    <citation type="journal article" date="2015" name="Int. J. Syst. Evol. Microbiol.">
        <title>Acinetobacter seifertii sp. nov., a member of the Acinetobacter calcoaceticus-Acinetobacter baumannii complex isolated from human clinical specimens.</title>
        <authorList>
            <person name="Nemec A."/>
            <person name="Krizova L."/>
            <person name="Maixnerova M."/>
            <person name="Sedo O."/>
            <person name="Brisse S."/>
            <person name="Higgins P.G."/>
        </authorList>
    </citation>
    <scope>NUCLEOTIDE SEQUENCE [LARGE SCALE GENOMIC DNA]</scope>
    <source>
        <strain evidence="2 3">NIPH 973</strain>
    </source>
</reference>
<reference evidence="3" key="1">
    <citation type="submission" date="2013-02" db="EMBL/GenBank/DDBJ databases">
        <title>The Genome Sequence of Acinetobacter sp. NIPH 973.</title>
        <authorList>
            <consortium name="The Broad Institute Genome Sequencing Platform"/>
            <consortium name="The Broad Institute Genome Sequencing Center for Infectious Disease"/>
            <person name="Cerqueira G."/>
            <person name="Feldgarden M."/>
            <person name="Courvalin P."/>
            <person name="Perichon B."/>
            <person name="Grillot-Courvalin C."/>
            <person name="Clermont D."/>
            <person name="Rocha E."/>
            <person name="Yoon E.-J."/>
            <person name="Nemec A."/>
            <person name="Walker B."/>
            <person name="Young S.K."/>
            <person name="Zeng Q."/>
            <person name="Gargeya S."/>
            <person name="Fitzgerald M."/>
            <person name="Haas B."/>
            <person name="Abouelleil A."/>
            <person name="Alvarado L."/>
            <person name="Arachchi H.M."/>
            <person name="Berlin A.M."/>
            <person name="Chapman S.B."/>
            <person name="Dewar J."/>
            <person name="Goldberg J."/>
            <person name="Griggs A."/>
            <person name="Gujja S."/>
            <person name="Hansen M."/>
            <person name="Howarth C."/>
            <person name="Imamovic A."/>
            <person name="Larimer J."/>
            <person name="McCowan C."/>
            <person name="Murphy C."/>
            <person name="Neiman D."/>
            <person name="Pearson M."/>
            <person name="Priest M."/>
            <person name="Roberts A."/>
            <person name="Saif S."/>
            <person name="Shea T."/>
            <person name="Sisk P."/>
            <person name="Sykes S."/>
            <person name="Wortman J."/>
            <person name="Nusbaum C."/>
            <person name="Birren B."/>
        </authorList>
    </citation>
    <scope>NUCLEOTIDE SEQUENCE [LARGE SCALE GENOMIC DNA]</scope>
    <source>
        <strain evidence="3">NIPH 973</strain>
    </source>
</reference>
<dbReference type="PANTHER" id="PTHR22674">
    <property type="entry name" value="NTPASE, KAP FAMILY P-LOOP DOMAIN-CONTAINING 1"/>
    <property type="match status" value="1"/>
</dbReference>
<dbReference type="HOGENOM" id="CLU_021357_0_0_6"/>